<proteinExistence type="predicted"/>
<evidence type="ECO:0000256" key="1">
    <source>
        <dbReference type="SAM" id="Phobius"/>
    </source>
</evidence>
<dbReference type="Pfam" id="PF05317">
    <property type="entry name" value="Thermopsin"/>
    <property type="match status" value="1"/>
</dbReference>
<keyword evidence="1" id="KW-1133">Transmembrane helix</keyword>
<dbReference type="KEGG" id="sjv:SJAV_05480"/>
<feature type="transmembrane region" description="Helical" evidence="1">
    <location>
        <begin position="409"/>
        <end position="429"/>
    </location>
</feature>
<dbReference type="GO" id="GO:0006508">
    <property type="term" value="P:proteolysis"/>
    <property type="evidence" value="ECO:0007669"/>
    <property type="project" value="UniProtKB-KW"/>
</dbReference>
<gene>
    <name evidence="2" type="ORF">SJAV_05480</name>
</gene>
<keyword evidence="2" id="KW-0378">Hydrolase</keyword>
<dbReference type="GeneID" id="92353482"/>
<protein>
    <submittedName>
        <fullName evidence="2">Thermopsin family protease</fullName>
    </submittedName>
</protein>
<keyword evidence="1" id="KW-0472">Membrane</keyword>
<dbReference type="GO" id="GO:0008233">
    <property type="term" value="F:peptidase activity"/>
    <property type="evidence" value="ECO:0007669"/>
    <property type="project" value="UniProtKB-KW"/>
</dbReference>
<reference evidence="2" key="1">
    <citation type="submission" date="2024-03" db="EMBL/GenBank/DDBJ databases">
        <title>Complete genome sequence of Sulfurisphaera javensis strain KD-1.</title>
        <authorList>
            <person name="Sakai H."/>
            <person name="Nur N."/>
            <person name="Suwanto A."/>
            <person name="Kurosawa N."/>
        </authorList>
    </citation>
    <scope>NUCLEOTIDE SEQUENCE</scope>
    <source>
        <strain evidence="2">KD-1</strain>
    </source>
</reference>
<keyword evidence="2" id="KW-0645">Protease</keyword>
<accession>A0AAT9GP60</accession>
<sequence>MKILALILILFLLVEPLVSFSLSSSAFTISYPMGMSFYSLFSTYFTNEVMGVINITFMSIGSSYLPNGQYLTTGNASLQLNAMINGLYWAQDVILFHQISKNEFEASLVLNLWNLTGPFTIPLNGSATTYQGLGVICYKGPTFNVTLPISISLFMIDNSSLYFGYIIHNKSGIFYKAPISGEFQIGGLSIAGIPNDLEFVFGGPGGGSVVDMQVEGSMNLYFMQNGKLSLVPYAYSIGFDTAESAVGVQSTANLTNLWKPDTILSSGPDDAIVLWPIKPNISTYEKNNSIYVNITFEGKPLANQPIYIEDVGLTGLNIIAENYTNQSGYVKFENVSPSLYVVYYPGNFTLSSDYIVSSPIINSIIIHLQTIYDKMVNFLKSYNFKKSLSSFFNNIHEVTYNQSAGSINYVILIYILGFSAGLVISALLIRFKL</sequence>
<dbReference type="RefSeq" id="WP_369610815.1">
    <property type="nucleotide sequence ID" value="NZ_AP031322.1"/>
</dbReference>
<organism evidence="2">
    <name type="scientific">Sulfurisphaera javensis</name>
    <dbReference type="NCBI Taxonomy" id="2049879"/>
    <lineage>
        <taxon>Archaea</taxon>
        <taxon>Thermoproteota</taxon>
        <taxon>Thermoprotei</taxon>
        <taxon>Sulfolobales</taxon>
        <taxon>Sulfolobaceae</taxon>
        <taxon>Sulfurisphaera</taxon>
    </lineage>
</organism>
<dbReference type="InterPro" id="IPR007981">
    <property type="entry name" value="Peptidase_A5"/>
</dbReference>
<dbReference type="AlphaFoldDB" id="A0AAT9GP60"/>
<keyword evidence="1" id="KW-0812">Transmembrane</keyword>
<dbReference type="EMBL" id="AP031322">
    <property type="protein sequence ID" value="BFH72604.1"/>
    <property type="molecule type" value="Genomic_DNA"/>
</dbReference>
<name>A0AAT9GP60_9CREN</name>
<evidence type="ECO:0000313" key="2">
    <source>
        <dbReference type="EMBL" id="BFH72604.1"/>
    </source>
</evidence>